<feature type="transmembrane region" description="Helical" evidence="1">
    <location>
        <begin position="50"/>
        <end position="69"/>
    </location>
</feature>
<keyword evidence="1" id="KW-0472">Membrane</keyword>
<feature type="transmembrane region" description="Helical" evidence="1">
    <location>
        <begin position="143"/>
        <end position="162"/>
    </location>
</feature>
<feature type="transmembrane region" description="Helical" evidence="1">
    <location>
        <begin position="109"/>
        <end position="131"/>
    </location>
</feature>
<dbReference type="RefSeq" id="WP_109596375.1">
    <property type="nucleotide sequence ID" value="NZ_BONA01000060.1"/>
</dbReference>
<evidence type="ECO:0000313" key="3">
    <source>
        <dbReference type="Proteomes" id="UP000245697"/>
    </source>
</evidence>
<evidence type="ECO:0000256" key="1">
    <source>
        <dbReference type="SAM" id="Phobius"/>
    </source>
</evidence>
<keyword evidence="1" id="KW-0812">Transmembrane</keyword>
<sequence>MPAPIDRRSIPVLAAAGGYLLLTLTADLLNPGWSPVETMVSHYVHARAGWLIPAALLSLAAAGALLTRLLRPTATPLTRMLLRIWALAVLAGALFPADPPGRWDQPPTVAGMIHGLAAAAAFTILPVAAIAATHTRQPVTRPATVTAALTVLTYLLLVAAFLDVQDGPSLTIGGWDSLIGLIERVTLWTYVAWLAVTAAGTRRPAPA</sequence>
<feature type="transmembrane region" description="Helical" evidence="1">
    <location>
        <begin position="12"/>
        <end position="30"/>
    </location>
</feature>
<dbReference type="Pfam" id="PF06197">
    <property type="entry name" value="DUF998"/>
    <property type="match status" value="1"/>
</dbReference>
<evidence type="ECO:0000313" key="2">
    <source>
        <dbReference type="EMBL" id="PWK45301.1"/>
    </source>
</evidence>
<gene>
    <name evidence="2" type="ORF">BC793_111275</name>
</gene>
<name>A0A316FV71_9ACTN</name>
<keyword evidence="3" id="KW-1185">Reference proteome</keyword>
<comment type="caution">
    <text evidence="2">The sequence shown here is derived from an EMBL/GenBank/DDBJ whole genome shotgun (WGS) entry which is preliminary data.</text>
</comment>
<feature type="transmembrane region" description="Helical" evidence="1">
    <location>
        <begin position="182"/>
        <end position="201"/>
    </location>
</feature>
<dbReference type="EMBL" id="QGGR01000011">
    <property type="protein sequence ID" value="PWK45301.1"/>
    <property type="molecule type" value="Genomic_DNA"/>
</dbReference>
<dbReference type="AlphaFoldDB" id="A0A316FV71"/>
<keyword evidence="1" id="KW-1133">Transmembrane helix</keyword>
<dbReference type="InterPro" id="IPR009339">
    <property type="entry name" value="DUF998"/>
</dbReference>
<protein>
    <submittedName>
        <fullName evidence="2">Uncharacterized protein DUF998</fullName>
    </submittedName>
</protein>
<feature type="transmembrane region" description="Helical" evidence="1">
    <location>
        <begin position="81"/>
        <end position="97"/>
    </location>
</feature>
<proteinExistence type="predicted"/>
<accession>A0A316FV71</accession>
<dbReference type="OrthoDB" id="3297422at2"/>
<organism evidence="2 3">
    <name type="scientific">Actinoplanes xinjiangensis</name>
    <dbReference type="NCBI Taxonomy" id="512350"/>
    <lineage>
        <taxon>Bacteria</taxon>
        <taxon>Bacillati</taxon>
        <taxon>Actinomycetota</taxon>
        <taxon>Actinomycetes</taxon>
        <taxon>Micromonosporales</taxon>
        <taxon>Micromonosporaceae</taxon>
        <taxon>Actinoplanes</taxon>
    </lineage>
</organism>
<dbReference type="Proteomes" id="UP000245697">
    <property type="component" value="Unassembled WGS sequence"/>
</dbReference>
<reference evidence="2 3" key="1">
    <citation type="submission" date="2018-05" db="EMBL/GenBank/DDBJ databases">
        <title>Genomic Encyclopedia of Archaeal and Bacterial Type Strains, Phase II (KMG-II): from individual species to whole genera.</title>
        <authorList>
            <person name="Goeker M."/>
        </authorList>
    </citation>
    <scope>NUCLEOTIDE SEQUENCE [LARGE SCALE GENOMIC DNA]</scope>
    <source>
        <strain evidence="2 3">DSM 45184</strain>
    </source>
</reference>